<dbReference type="AlphaFoldDB" id="A0A0A9I352"/>
<dbReference type="EMBL" id="GBRH01158318">
    <property type="protein sequence ID" value="JAE39578.1"/>
    <property type="molecule type" value="Transcribed_RNA"/>
</dbReference>
<proteinExistence type="predicted"/>
<reference evidence="1" key="2">
    <citation type="journal article" date="2015" name="Data Brief">
        <title>Shoot transcriptome of the giant reed, Arundo donax.</title>
        <authorList>
            <person name="Barrero R.A."/>
            <person name="Guerrero F.D."/>
            <person name="Moolhuijzen P."/>
            <person name="Goolsby J.A."/>
            <person name="Tidwell J."/>
            <person name="Bellgard S.E."/>
            <person name="Bellgard M.I."/>
        </authorList>
    </citation>
    <scope>NUCLEOTIDE SEQUENCE</scope>
    <source>
        <tissue evidence="1">Shoot tissue taken approximately 20 cm above the soil surface</tissue>
    </source>
</reference>
<organism evidence="1">
    <name type="scientific">Arundo donax</name>
    <name type="common">Giant reed</name>
    <name type="synonym">Donax arundinaceus</name>
    <dbReference type="NCBI Taxonomy" id="35708"/>
    <lineage>
        <taxon>Eukaryota</taxon>
        <taxon>Viridiplantae</taxon>
        <taxon>Streptophyta</taxon>
        <taxon>Embryophyta</taxon>
        <taxon>Tracheophyta</taxon>
        <taxon>Spermatophyta</taxon>
        <taxon>Magnoliopsida</taxon>
        <taxon>Liliopsida</taxon>
        <taxon>Poales</taxon>
        <taxon>Poaceae</taxon>
        <taxon>PACMAD clade</taxon>
        <taxon>Arundinoideae</taxon>
        <taxon>Arundineae</taxon>
        <taxon>Arundo</taxon>
    </lineage>
</organism>
<evidence type="ECO:0000313" key="1">
    <source>
        <dbReference type="EMBL" id="JAE39578.1"/>
    </source>
</evidence>
<sequence>MFVLSSNVVALRGKHSKFFHE</sequence>
<accession>A0A0A9I352</accession>
<protein>
    <submittedName>
        <fullName evidence="1">Uncharacterized protein</fullName>
    </submittedName>
</protein>
<name>A0A0A9I352_ARUDO</name>
<reference evidence="1" key="1">
    <citation type="submission" date="2014-09" db="EMBL/GenBank/DDBJ databases">
        <authorList>
            <person name="Magalhaes I.L.F."/>
            <person name="Oliveira U."/>
            <person name="Santos F.R."/>
            <person name="Vidigal T.H.D.A."/>
            <person name="Brescovit A.D."/>
            <person name="Santos A.J."/>
        </authorList>
    </citation>
    <scope>NUCLEOTIDE SEQUENCE</scope>
    <source>
        <tissue evidence="1">Shoot tissue taken approximately 20 cm above the soil surface</tissue>
    </source>
</reference>